<evidence type="ECO:0000259" key="3">
    <source>
        <dbReference type="Pfam" id="PF13191"/>
    </source>
</evidence>
<evidence type="ECO:0000256" key="1">
    <source>
        <dbReference type="ARBA" id="ARBA00022741"/>
    </source>
</evidence>
<reference evidence="4 5" key="1">
    <citation type="submission" date="2022-06" db="EMBL/GenBank/DDBJ databases">
        <title>Genomic Encyclopedia of Type Strains, Phase I: the one thousand microbial genomes (KMG-I) project.</title>
        <authorList>
            <person name="Kyrpides N."/>
        </authorList>
    </citation>
    <scope>NUCLEOTIDE SEQUENCE [LARGE SCALE GENOMIC DNA]</scope>
    <source>
        <strain evidence="4 5">DSM 43889</strain>
    </source>
</reference>
<comment type="caution">
    <text evidence="4">The sequence shown here is derived from an EMBL/GenBank/DDBJ whole genome shotgun (WGS) entry which is preliminary data.</text>
</comment>
<dbReference type="Proteomes" id="UP000791080">
    <property type="component" value="Unassembled WGS sequence"/>
</dbReference>
<proteinExistence type="predicted"/>
<evidence type="ECO:0000313" key="4">
    <source>
        <dbReference type="EMBL" id="MCP2330183.1"/>
    </source>
</evidence>
<dbReference type="PANTHER" id="PTHR16305">
    <property type="entry name" value="TESTICULAR SOLUBLE ADENYLYL CYCLASE"/>
    <property type="match status" value="1"/>
</dbReference>
<name>A0ABT1JCL9_ACTCY</name>
<dbReference type="EMBL" id="AUBJ02000001">
    <property type="protein sequence ID" value="MCP2330183.1"/>
    <property type="molecule type" value="Genomic_DNA"/>
</dbReference>
<accession>A0ABT1JCL9</accession>
<gene>
    <name evidence="4" type="ORF">G443_000453</name>
</gene>
<keyword evidence="1" id="KW-0547">Nucleotide-binding</keyword>
<dbReference type="RefSeq" id="WP_253860098.1">
    <property type="nucleotide sequence ID" value="NZ_AUBJ02000001.1"/>
</dbReference>
<sequence>MSTGELIFTEFDEKRPFRRAGHALVGRREHLRAVRTALAAVAAGDEAVILVEGGAGTGKSALLRAAGSSAHGLGLPVLPVSASSYEADEPLGLARRICEAAGTEPPALVDDIPEARRVVFERVTAWARGAPALLAIDDFQWCDAASLRCLSFLLRRGVRGLGVLASLTTGVSGADPVLVDEAQRSHPRPVRVRLGPLGRAEADRLVAGVLGPVPADLRAALFEWTGGNPFLLDEVLTELPGHPSGQVTDIVPRTVYPWLSGLLANGNPVCLPVVRALAALGDHASPTVLGEVAGLSALEVDYGIRALAELSLLRSGPRPTFAHPVVEAAVARQITPHELVRLRLVGARWLVTTGAPETSVISYLVDSGVADHPEGAELVVATARGMVDRSPPEEAVARLRDALSRRLPLPVRTELLQLCARAELDLDVGLAERRLGEAVVLLGCSRRPAVLVDHARALHALGRLDEAARLLCSVDAETPAGERDPALRDRVRLELATIVAGDPAVAMAPTSDPRDAVAAVVHLLVDGGVRGAPRHGLALGDLWDLLTPAAPDGLPLTWFTAVRALLSAGEGAGLLSYARLWVSAARQGTLRLALGHAQLAEALFRLDRIRCAGPPSTTCCGSGRRWTTRAGAFRSSRRCPPSSTR</sequence>
<dbReference type="InterPro" id="IPR041664">
    <property type="entry name" value="AAA_16"/>
</dbReference>
<dbReference type="Pfam" id="PF13191">
    <property type="entry name" value="AAA_16"/>
    <property type="match status" value="1"/>
</dbReference>
<evidence type="ECO:0000313" key="5">
    <source>
        <dbReference type="Proteomes" id="UP000791080"/>
    </source>
</evidence>
<evidence type="ECO:0000256" key="2">
    <source>
        <dbReference type="ARBA" id="ARBA00022840"/>
    </source>
</evidence>
<protein>
    <submittedName>
        <fullName evidence="4">AAA ATPase domain-containing protein</fullName>
    </submittedName>
</protein>
<keyword evidence="2" id="KW-0067">ATP-binding</keyword>
<organism evidence="4 5">
    <name type="scientific">Actinoalloteichus caeruleus DSM 43889</name>
    <dbReference type="NCBI Taxonomy" id="1120930"/>
    <lineage>
        <taxon>Bacteria</taxon>
        <taxon>Bacillati</taxon>
        <taxon>Actinomycetota</taxon>
        <taxon>Actinomycetes</taxon>
        <taxon>Pseudonocardiales</taxon>
        <taxon>Pseudonocardiaceae</taxon>
        <taxon>Actinoalloteichus</taxon>
        <taxon>Actinoalloteichus cyanogriseus</taxon>
    </lineage>
</organism>
<dbReference type="Gene3D" id="3.40.50.300">
    <property type="entry name" value="P-loop containing nucleotide triphosphate hydrolases"/>
    <property type="match status" value="1"/>
</dbReference>
<dbReference type="SUPFAM" id="SSF52540">
    <property type="entry name" value="P-loop containing nucleoside triphosphate hydrolases"/>
    <property type="match status" value="1"/>
</dbReference>
<keyword evidence="5" id="KW-1185">Reference proteome</keyword>
<dbReference type="InterPro" id="IPR027417">
    <property type="entry name" value="P-loop_NTPase"/>
</dbReference>
<dbReference type="PANTHER" id="PTHR16305:SF35">
    <property type="entry name" value="TRANSCRIPTIONAL ACTIVATOR DOMAIN"/>
    <property type="match status" value="1"/>
</dbReference>
<feature type="domain" description="Orc1-like AAA ATPase" evidence="3">
    <location>
        <begin position="24"/>
        <end position="157"/>
    </location>
</feature>